<protein>
    <submittedName>
        <fullName evidence="5">Mannose-6-phosphate isomerase</fullName>
    </submittedName>
</protein>
<feature type="region of interest" description="Disordered" evidence="3">
    <location>
        <begin position="174"/>
        <end position="198"/>
    </location>
</feature>
<evidence type="ECO:0000256" key="1">
    <source>
        <dbReference type="ARBA" id="ARBA00010523"/>
    </source>
</evidence>
<dbReference type="EMBL" id="CP108110">
    <property type="protein sequence ID" value="WUQ85931.1"/>
    <property type="molecule type" value="Genomic_DNA"/>
</dbReference>
<dbReference type="Gene3D" id="3.40.50.10490">
    <property type="entry name" value="Glucose-6-phosphate isomerase like protein, domain 1"/>
    <property type="match status" value="2"/>
</dbReference>
<organism evidence="5 6">
    <name type="scientific">Kitasatospora purpeofusca</name>
    <dbReference type="NCBI Taxonomy" id="67352"/>
    <lineage>
        <taxon>Bacteria</taxon>
        <taxon>Bacillati</taxon>
        <taxon>Actinomycetota</taxon>
        <taxon>Actinomycetes</taxon>
        <taxon>Kitasatosporales</taxon>
        <taxon>Streptomycetaceae</taxon>
        <taxon>Kitasatospora</taxon>
    </lineage>
</organism>
<gene>
    <name evidence="5" type="ORF">OHA16_24950</name>
</gene>
<dbReference type="RefSeq" id="WP_328956603.1">
    <property type="nucleotide sequence ID" value="NZ_CP108110.1"/>
</dbReference>
<dbReference type="Proteomes" id="UP001432222">
    <property type="component" value="Chromosome"/>
</dbReference>
<name>A0ABZ1U416_9ACTN</name>
<evidence type="ECO:0000256" key="3">
    <source>
        <dbReference type="SAM" id="MobiDB-lite"/>
    </source>
</evidence>
<proteinExistence type="inferred from homology"/>
<dbReference type="SUPFAM" id="SSF53697">
    <property type="entry name" value="SIS domain"/>
    <property type="match status" value="1"/>
</dbReference>
<keyword evidence="2 5" id="KW-0413">Isomerase</keyword>
<reference evidence="5" key="1">
    <citation type="submission" date="2022-10" db="EMBL/GenBank/DDBJ databases">
        <title>The complete genomes of actinobacterial strains from the NBC collection.</title>
        <authorList>
            <person name="Joergensen T.S."/>
            <person name="Alvarez Arevalo M."/>
            <person name="Sterndorff E.B."/>
            <person name="Faurdal D."/>
            <person name="Vuksanovic O."/>
            <person name="Mourched A.-S."/>
            <person name="Charusanti P."/>
            <person name="Shaw S."/>
            <person name="Blin K."/>
            <person name="Weber T."/>
        </authorList>
    </citation>
    <scope>NUCLEOTIDE SEQUENCE</scope>
    <source>
        <strain evidence="5">NBC_00222</strain>
    </source>
</reference>
<dbReference type="GO" id="GO:0016853">
    <property type="term" value="F:isomerase activity"/>
    <property type="evidence" value="ECO:0007669"/>
    <property type="project" value="UniProtKB-KW"/>
</dbReference>
<dbReference type="InterPro" id="IPR046348">
    <property type="entry name" value="SIS_dom_sf"/>
</dbReference>
<evidence type="ECO:0000313" key="5">
    <source>
        <dbReference type="EMBL" id="WUQ85931.1"/>
    </source>
</evidence>
<evidence type="ECO:0000259" key="4">
    <source>
        <dbReference type="Pfam" id="PF10432"/>
    </source>
</evidence>
<evidence type="ECO:0000256" key="2">
    <source>
        <dbReference type="ARBA" id="ARBA00023235"/>
    </source>
</evidence>
<accession>A0ABZ1U416</accession>
<sequence length="434" mass="44306">MLDDTLLDDPAALRRADHDRALLALAGSGARVRTALRLAEAAGLDRLRPDGRPRAVLVAGHGSALTAGEMLAALAGTASLVAPLPPTDAAPVPRTDRATAPAAFTAGLAWQLPGWAGPLDLLVISSAAGGERGLVALAEQAYARGCAIVVTAPEGSPLAEAALQVRALPLPFVPSADTSDAPADDDGERGRGAEPDLPAEDPAALWAHLAPLLALTQKLGVSPLPYDALAVTADLLDATAVRCRPDAAAYTNPAKSLAARLAGTVPLLWAEGPVAGAAAGRFAAQLAERAGRPALAGLLPQALTAHRGMFTGQLGAGADPDDFFRDRVEEPDPLHLQVLLLRQTAEEAPAGPGQAGPGFGGAPGEEEDGGPAEVPADDARPRSFGVTRAHRLAAAHDVRLTEYASRRPEPLHALVELVALTDFAAVYLGLAAQS</sequence>
<comment type="similarity">
    <text evidence="1">Belongs to the PGI/PMI family.</text>
</comment>
<feature type="region of interest" description="Disordered" evidence="3">
    <location>
        <begin position="347"/>
        <end position="376"/>
    </location>
</feature>
<evidence type="ECO:0000313" key="6">
    <source>
        <dbReference type="Proteomes" id="UP001432222"/>
    </source>
</evidence>
<dbReference type="InterPro" id="IPR019490">
    <property type="entry name" value="Glu6P/Mann6P_isomerase_C"/>
</dbReference>
<keyword evidence="6" id="KW-1185">Reference proteome</keyword>
<dbReference type="Pfam" id="PF10432">
    <property type="entry name" value="bact-PGI_C"/>
    <property type="match status" value="1"/>
</dbReference>
<feature type="compositionally biased region" description="Gly residues" evidence="3">
    <location>
        <begin position="353"/>
        <end position="363"/>
    </location>
</feature>
<feature type="domain" description="Bifunctional glucose-6-phosphate/mannose-6-phosphate isomerase C-terminal" evidence="4">
    <location>
        <begin position="252"/>
        <end position="305"/>
    </location>
</feature>